<dbReference type="Pfam" id="PF13183">
    <property type="entry name" value="Fer4_8"/>
    <property type="match status" value="1"/>
</dbReference>
<keyword evidence="7" id="KW-0411">Iron-sulfur</keyword>
<accession>A0A918XHQ4</accession>
<dbReference type="InterPro" id="IPR017896">
    <property type="entry name" value="4Fe4S_Fe-S-bd"/>
</dbReference>
<keyword evidence="5" id="KW-0249">Electron transport</keyword>
<evidence type="ECO:0000256" key="1">
    <source>
        <dbReference type="ARBA" id="ARBA00022448"/>
    </source>
</evidence>
<dbReference type="InterPro" id="IPR037171">
    <property type="entry name" value="NagB/RpiA_transferase-like"/>
</dbReference>
<organism evidence="9 10">
    <name type="scientific">Parahalioglobus pacificus</name>
    <dbReference type="NCBI Taxonomy" id="930806"/>
    <lineage>
        <taxon>Bacteria</taxon>
        <taxon>Pseudomonadati</taxon>
        <taxon>Pseudomonadota</taxon>
        <taxon>Gammaproteobacteria</taxon>
        <taxon>Cellvibrionales</taxon>
        <taxon>Halieaceae</taxon>
        <taxon>Parahalioglobus</taxon>
    </lineage>
</organism>
<protein>
    <submittedName>
        <fullName evidence="9">Iron-sulfur cluster-binding protein</fullName>
    </submittedName>
</protein>
<evidence type="ECO:0000256" key="7">
    <source>
        <dbReference type="ARBA" id="ARBA00023014"/>
    </source>
</evidence>
<dbReference type="Pfam" id="PF02589">
    <property type="entry name" value="LUD_dom"/>
    <property type="match status" value="1"/>
</dbReference>
<dbReference type="GO" id="GO:0046872">
    <property type="term" value="F:metal ion binding"/>
    <property type="evidence" value="ECO:0007669"/>
    <property type="project" value="UniProtKB-KW"/>
</dbReference>
<keyword evidence="2" id="KW-0004">4Fe-4S</keyword>
<dbReference type="Gene3D" id="3.40.50.10420">
    <property type="entry name" value="NagB/RpiA/CoA transferase-like"/>
    <property type="match status" value="1"/>
</dbReference>
<gene>
    <name evidence="9" type="ORF">GCM10007053_15250</name>
</gene>
<sequence>MQVQSEDFIARAADALSDTAASANRRRLGLQLPAQREAAVATFGAFQSLRDHVESVRRHTLQHLDTYLDEFEQQALENGNQVHFARNGEELNQRVLSIIQRHSAKRVAKGKSMVTEETGLNAALEAAGLRVTETDLGEYIVQQAGEQPSHIVAPALHKPEADIRSLFYEKHPLGARDLDTAEDMVAEARRVLREEFLAADIGIIGANALVAESGYSMLVTNEGNGDLCANLPPVLVICTTVDRLLPRLSDAMSMLRLLVRSTTGQPITSYTSFYSGPARDGDIDGPRETHIVLLDNGRSDILASDYRSMLQCIRCGACLNHCPVYVAAGGHAYGSVYPGPMGSVLTPLLTSLEESHTLPNACTSCGRCEEVCPANIPLPQLLRDLRHAENEAQLLPTPVRLGLKAHAWLVQRPQLYRWLSGLFARSLSRLGRTHWLARRVPGMTDYLNTRDLPMPAKETFLAQLQREAENE</sequence>
<dbReference type="Gene3D" id="1.10.1060.10">
    <property type="entry name" value="Alpha-helical ferredoxin"/>
    <property type="match status" value="1"/>
</dbReference>
<proteinExistence type="predicted"/>
<comment type="caution">
    <text evidence="9">The sequence shown here is derived from an EMBL/GenBank/DDBJ whole genome shotgun (WGS) entry which is preliminary data.</text>
</comment>
<dbReference type="SUPFAM" id="SSF46548">
    <property type="entry name" value="alpha-helical ferredoxin"/>
    <property type="match status" value="1"/>
</dbReference>
<dbReference type="InterPro" id="IPR017900">
    <property type="entry name" value="4Fe4S_Fe_S_CS"/>
</dbReference>
<dbReference type="PROSITE" id="PS00198">
    <property type="entry name" value="4FE4S_FER_1"/>
    <property type="match status" value="1"/>
</dbReference>
<dbReference type="AlphaFoldDB" id="A0A918XHQ4"/>
<feature type="domain" description="4Fe-4S ferredoxin-type" evidence="8">
    <location>
        <begin position="300"/>
        <end position="332"/>
    </location>
</feature>
<evidence type="ECO:0000313" key="9">
    <source>
        <dbReference type="EMBL" id="GHD31801.1"/>
    </source>
</evidence>
<reference evidence="9" key="1">
    <citation type="journal article" date="2014" name="Int. J. Syst. Evol. Microbiol.">
        <title>Complete genome sequence of Corynebacterium casei LMG S-19264T (=DSM 44701T), isolated from a smear-ripened cheese.</title>
        <authorList>
            <consortium name="US DOE Joint Genome Institute (JGI-PGF)"/>
            <person name="Walter F."/>
            <person name="Albersmeier A."/>
            <person name="Kalinowski J."/>
            <person name="Ruckert C."/>
        </authorList>
    </citation>
    <scope>NUCLEOTIDE SEQUENCE</scope>
    <source>
        <strain evidence="9">KCTC 23430</strain>
    </source>
</reference>
<keyword evidence="6" id="KW-0408">Iron</keyword>
<evidence type="ECO:0000256" key="5">
    <source>
        <dbReference type="ARBA" id="ARBA00022982"/>
    </source>
</evidence>
<evidence type="ECO:0000313" key="10">
    <source>
        <dbReference type="Proteomes" id="UP000644693"/>
    </source>
</evidence>
<dbReference type="PANTHER" id="PTHR47153">
    <property type="entry name" value="LACTATE UTILIZATION PROTEIN B"/>
    <property type="match status" value="1"/>
</dbReference>
<evidence type="ECO:0000256" key="3">
    <source>
        <dbReference type="ARBA" id="ARBA00022723"/>
    </source>
</evidence>
<dbReference type="PROSITE" id="PS51379">
    <property type="entry name" value="4FE4S_FER_2"/>
    <property type="match status" value="2"/>
</dbReference>
<dbReference type="SUPFAM" id="SSF100950">
    <property type="entry name" value="NagB/RpiA/CoA transferase-like"/>
    <property type="match status" value="1"/>
</dbReference>
<dbReference type="InterPro" id="IPR024185">
    <property type="entry name" value="FTHF_cligase-like_sf"/>
</dbReference>
<dbReference type="InterPro" id="IPR004452">
    <property type="entry name" value="LutB/LldF"/>
</dbReference>
<dbReference type="Proteomes" id="UP000644693">
    <property type="component" value="Unassembled WGS sequence"/>
</dbReference>
<keyword evidence="3" id="KW-0479">Metal-binding</keyword>
<dbReference type="InterPro" id="IPR003741">
    <property type="entry name" value="LUD_dom"/>
</dbReference>
<feature type="domain" description="4Fe-4S ferredoxin-type" evidence="8">
    <location>
        <begin position="353"/>
        <end position="382"/>
    </location>
</feature>
<evidence type="ECO:0000256" key="2">
    <source>
        <dbReference type="ARBA" id="ARBA00022485"/>
    </source>
</evidence>
<dbReference type="GO" id="GO:0051539">
    <property type="term" value="F:4 iron, 4 sulfur cluster binding"/>
    <property type="evidence" value="ECO:0007669"/>
    <property type="project" value="UniProtKB-KW"/>
</dbReference>
<name>A0A918XHQ4_9GAMM</name>
<keyword evidence="10" id="KW-1185">Reference proteome</keyword>
<dbReference type="PANTHER" id="PTHR47153:SF2">
    <property type="entry name" value="LACTATE UTILIZATION PROTEIN B"/>
    <property type="match status" value="1"/>
</dbReference>
<dbReference type="GO" id="GO:0006089">
    <property type="term" value="P:lactate metabolic process"/>
    <property type="evidence" value="ECO:0007669"/>
    <property type="project" value="InterPro"/>
</dbReference>
<evidence type="ECO:0000256" key="6">
    <source>
        <dbReference type="ARBA" id="ARBA00023004"/>
    </source>
</evidence>
<evidence type="ECO:0000259" key="8">
    <source>
        <dbReference type="PROSITE" id="PS51379"/>
    </source>
</evidence>
<reference evidence="9" key="2">
    <citation type="submission" date="2020-09" db="EMBL/GenBank/DDBJ databases">
        <authorList>
            <person name="Sun Q."/>
            <person name="Kim S."/>
        </authorList>
    </citation>
    <scope>NUCLEOTIDE SEQUENCE</scope>
    <source>
        <strain evidence="9">KCTC 23430</strain>
    </source>
</reference>
<evidence type="ECO:0000256" key="4">
    <source>
        <dbReference type="ARBA" id="ARBA00022737"/>
    </source>
</evidence>
<dbReference type="RefSeq" id="WP_189476826.1">
    <property type="nucleotide sequence ID" value="NZ_BMYM01000001.1"/>
</dbReference>
<keyword evidence="4" id="KW-0677">Repeat</keyword>
<dbReference type="NCBIfam" id="TIGR00273">
    <property type="entry name" value="LutB/LldF family L-lactate oxidation iron-sulfur protein"/>
    <property type="match status" value="1"/>
</dbReference>
<keyword evidence="1" id="KW-0813">Transport</keyword>
<dbReference type="InterPro" id="IPR009051">
    <property type="entry name" value="Helical_ferredxn"/>
</dbReference>
<dbReference type="EMBL" id="BMYM01000001">
    <property type="protein sequence ID" value="GHD31801.1"/>
    <property type="molecule type" value="Genomic_DNA"/>
</dbReference>